<name>A0ABV5PS91_9ACTN</name>
<gene>
    <name evidence="1" type="ORF">ACFFRN_05610</name>
</gene>
<reference evidence="1 2" key="1">
    <citation type="submission" date="2024-09" db="EMBL/GenBank/DDBJ databases">
        <authorList>
            <person name="Sun Q."/>
            <person name="Mori K."/>
        </authorList>
    </citation>
    <scope>NUCLEOTIDE SEQUENCE [LARGE SCALE GENOMIC DNA]</scope>
    <source>
        <strain evidence="1 2">JCM 3323</strain>
    </source>
</reference>
<protein>
    <recommendedName>
        <fullName evidence="3">Beta-lactamase-related domain-containing protein</fullName>
    </recommendedName>
</protein>
<evidence type="ECO:0008006" key="3">
    <source>
        <dbReference type="Google" id="ProtNLM"/>
    </source>
</evidence>
<keyword evidence="2" id="KW-1185">Reference proteome</keyword>
<sequence>MDGLPTRPDILDPGSITYMTKPSGLFGSNGCAGGWFTNTAGTWWHLGNLVGSEAVLVRTADGFCWAALINTRRRDPVHQNTETGLDNLMWAIRNQVDIWAPGQDL</sequence>
<organism evidence="1 2">
    <name type="scientific">Nonomuraea roseola</name>
    <dbReference type="NCBI Taxonomy" id="46179"/>
    <lineage>
        <taxon>Bacteria</taxon>
        <taxon>Bacillati</taxon>
        <taxon>Actinomycetota</taxon>
        <taxon>Actinomycetes</taxon>
        <taxon>Streptosporangiales</taxon>
        <taxon>Streptosporangiaceae</taxon>
        <taxon>Nonomuraea</taxon>
    </lineage>
</organism>
<proteinExistence type="predicted"/>
<dbReference type="Proteomes" id="UP001589646">
    <property type="component" value="Unassembled WGS sequence"/>
</dbReference>
<evidence type="ECO:0000313" key="2">
    <source>
        <dbReference type="Proteomes" id="UP001589646"/>
    </source>
</evidence>
<comment type="caution">
    <text evidence="1">The sequence shown here is derived from an EMBL/GenBank/DDBJ whole genome shotgun (WGS) entry which is preliminary data.</text>
</comment>
<accession>A0ABV5PS91</accession>
<dbReference type="RefSeq" id="WP_346122880.1">
    <property type="nucleotide sequence ID" value="NZ_BAAAXC010000014.1"/>
</dbReference>
<evidence type="ECO:0000313" key="1">
    <source>
        <dbReference type="EMBL" id="MFB9526086.1"/>
    </source>
</evidence>
<dbReference type="EMBL" id="JBHMCE010000002">
    <property type="protein sequence ID" value="MFB9526086.1"/>
    <property type="molecule type" value="Genomic_DNA"/>
</dbReference>